<dbReference type="CDD" id="cd00387">
    <property type="entry name" value="Ribosomal_L7_L12"/>
    <property type="match status" value="1"/>
</dbReference>
<comment type="caution">
    <text evidence="7">The sequence shown here is derived from an EMBL/GenBank/DDBJ whole genome shotgun (WGS) entry which is preliminary data.</text>
</comment>
<dbReference type="GO" id="GO:0003729">
    <property type="term" value="F:mRNA binding"/>
    <property type="evidence" value="ECO:0007669"/>
    <property type="project" value="TreeGrafter"/>
</dbReference>
<organism evidence="7 8">
    <name type="scientific">Escallonia herrerae</name>
    <dbReference type="NCBI Taxonomy" id="1293975"/>
    <lineage>
        <taxon>Eukaryota</taxon>
        <taxon>Viridiplantae</taxon>
        <taxon>Streptophyta</taxon>
        <taxon>Embryophyta</taxon>
        <taxon>Tracheophyta</taxon>
        <taxon>Spermatophyta</taxon>
        <taxon>Magnoliopsida</taxon>
        <taxon>eudicotyledons</taxon>
        <taxon>Gunneridae</taxon>
        <taxon>Pentapetalae</taxon>
        <taxon>asterids</taxon>
        <taxon>campanulids</taxon>
        <taxon>Escalloniales</taxon>
        <taxon>Escalloniaceae</taxon>
        <taxon>Escallonia</taxon>
    </lineage>
</organism>
<evidence type="ECO:0000256" key="4">
    <source>
        <dbReference type="ARBA" id="ARBA00072688"/>
    </source>
</evidence>
<dbReference type="GO" id="GO:0003735">
    <property type="term" value="F:structural constituent of ribosome"/>
    <property type="evidence" value="ECO:0007669"/>
    <property type="project" value="InterPro"/>
</dbReference>
<keyword evidence="2" id="KW-0689">Ribosomal protein</keyword>
<sequence>MTSKSLTTLLILLRRAPPPPHLHRTLCTSTQETQTQKLERIADTLMSLTKLERHDYQILFSHKMGLNRYGPPVAGLGSPSAGTGSGAAAAAEAKAEKTVFDVKIEKFDAAAKIKIIKEVRVFTNLGLKEAKELVEKAPVVVTKGMTKEEAEAVAAKLKELGATVVLE</sequence>
<evidence type="ECO:0000256" key="3">
    <source>
        <dbReference type="ARBA" id="ARBA00023274"/>
    </source>
</evidence>
<dbReference type="Proteomes" id="UP001188597">
    <property type="component" value="Unassembled WGS sequence"/>
</dbReference>
<dbReference type="EMBL" id="JAVXUP010005060">
    <property type="protein sequence ID" value="KAK2996459.1"/>
    <property type="molecule type" value="Genomic_DNA"/>
</dbReference>
<evidence type="ECO:0000313" key="7">
    <source>
        <dbReference type="EMBL" id="KAK2996459.1"/>
    </source>
</evidence>
<protein>
    <recommendedName>
        <fullName evidence="4">Large ribosomal subunit protein bL12c</fullName>
    </recommendedName>
    <alternativeName>
        <fullName evidence="5">CL12</fullName>
    </alternativeName>
</protein>
<dbReference type="AlphaFoldDB" id="A0AA88S293"/>
<accession>A0AA88S293</accession>
<dbReference type="InterPro" id="IPR014719">
    <property type="entry name" value="Ribosomal_bL12_C/ClpS-like"/>
</dbReference>
<evidence type="ECO:0000256" key="2">
    <source>
        <dbReference type="ARBA" id="ARBA00022980"/>
    </source>
</evidence>
<dbReference type="PANTHER" id="PTHR45987">
    <property type="entry name" value="39S RIBOSOMAL PROTEIN L12"/>
    <property type="match status" value="1"/>
</dbReference>
<dbReference type="PANTHER" id="PTHR45987:SF11">
    <property type="entry name" value="OS07G0626100 PROTEIN"/>
    <property type="match status" value="1"/>
</dbReference>
<proteinExistence type="inferred from homology"/>
<dbReference type="GO" id="GO:1990904">
    <property type="term" value="C:ribonucleoprotein complex"/>
    <property type="evidence" value="ECO:0007669"/>
    <property type="project" value="UniProtKB-KW"/>
</dbReference>
<feature type="domain" description="Large ribosomal subunit protein bL12 C-terminal" evidence="6">
    <location>
        <begin position="100"/>
        <end position="166"/>
    </location>
</feature>
<keyword evidence="8" id="KW-1185">Reference proteome</keyword>
<evidence type="ECO:0000256" key="1">
    <source>
        <dbReference type="ARBA" id="ARBA00007197"/>
    </source>
</evidence>
<dbReference type="Pfam" id="PF00542">
    <property type="entry name" value="Ribosomal_L12"/>
    <property type="match status" value="1"/>
</dbReference>
<dbReference type="Gene3D" id="3.30.1390.10">
    <property type="match status" value="1"/>
</dbReference>
<evidence type="ECO:0000256" key="5">
    <source>
        <dbReference type="ARBA" id="ARBA00082754"/>
    </source>
</evidence>
<dbReference type="GO" id="GO:0005840">
    <property type="term" value="C:ribosome"/>
    <property type="evidence" value="ECO:0007669"/>
    <property type="project" value="UniProtKB-KW"/>
</dbReference>
<dbReference type="InterPro" id="IPR000206">
    <property type="entry name" value="Ribosomal_bL12"/>
</dbReference>
<comment type="similarity">
    <text evidence="1">Belongs to the bacterial ribosomal protein bL12 family.</text>
</comment>
<evidence type="ECO:0000259" key="6">
    <source>
        <dbReference type="Pfam" id="PF00542"/>
    </source>
</evidence>
<evidence type="ECO:0000313" key="8">
    <source>
        <dbReference type="Proteomes" id="UP001188597"/>
    </source>
</evidence>
<name>A0AA88S293_9ASTE</name>
<reference evidence="7" key="1">
    <citation type="submission" date="2022-12" db="EMBL/GenBank/DDBJ databases">
        <title>Draft genome assemblies for two species of Escallonia (Escalloniales).</title>
        <authorList>
            <person name="Chanderbali A."/>
            <person name="Dervinis C."/>
            <person name="Anghel I."/>
            <person name="Soltis D."/>
            <person name="Soltis P."/>
            <person name="Zapata F."/>
        </authorList>
    </citation>
    <scope>NUCLEOTIDE SEQUENCE</scope>
    <source>
        <strain evidence="7">UCBG64.0493</strain>
        <tissue evidence="7">Leaf</tissue>
    </source>
</reference>
<dbReference type="GO" id="GO:0006412">
    <property type="term" value="P:translation"/>
    <property type="evidence" value="ECO:0007669"/>
    <property type="project" value="InterPro"/>
</dbReference>
<dbReference type="HAMAP" id="MF_00368">
    <property type="entry name" value="Ribosomal_bL12"/>
    <property type="match status" value="1"/>
</dbReference>
<keyword evidence="3" id="KW-0687">Ribonucleoprotein</keyword>
<dbReference type="InterPro" id="IPR013823">
    <property type="entry name" value="Ribosomal_bL12_C"/>
</dbReference>
<gene>
    <name evidence="7" type="ORF">RJ639_024928</name>
</gene>
<dbReference type="FunFam" id="3.30.1390.10:FF:000001">
    <property type="entry name" value="50S ribosomal protein L7/L12"/>
    <property type="match status" value="1"/>
</dbReference>
<dbReference type="SUPFAM" id="SSF54736">
    <property type="entry name" value="ClpS-like"/>
    <property type="match status" value="1"/>
</dbReference>